<protein>
    <submittedName>
        <fullName evidence="1">Putative virion structural protein</fullName>
    </submittedName>
</protein>
<accession>A0A142IIK2</accession>
<dbReference type="EMBL" id="KU726251">
    <property type="protein sequence ID" value="AMR59790.1"/>
    <property type="molecule type" value="Genomic_DNA"/>
</dbReference>
<dbReference type="Proteomes" id="UP000223976">
    <property type="component" value="Segment"/>
</dbReference>
<evidence type="ECO:0000313" key="1">
    <source>
        <dbReference type="EMBL" id="AMR59790.1"/>
    </source>
</evidence>
<organism evidence="1 2">
    <name type="scientific">Enterobacteria phage SEGD1</name>
    <dbReference type="NCBI Taxonomy" id="1805456"/>
    <lineage>
        <taxon>Viruses</taxon>
        <taxon>Duplodnaviria</taxon>
        <taxon>Heunggongvirae</taxon>
        <taxon>Uroviricota</taxon>
        <taxon>Caudoviricetes</taxon>
        <taxon>Chimalliviridae</taxon>
        <taxon>Seoulvirus</taxon>
        <taxon>Seoulvirus SPN3US</taxon>
    </lineage>
</organism>
<proteinExistence type="predicted"/>
<gene>
    <name evidence="1" type="ORF">SEGD1_143</name>
</gene>
<reference evidence="1 2" key="1">
    <citation type="submission" date="2016-02" db="EMBL/GenBank/DDBJ databases">
        <title>Complete genome sequence of a polyvalent bacteriophage, SEGD1, simultaneously inhibiting both Salmonella enterica and Escherichia coli O157:H7.</title>
        <authorList>
            <person name="Fan J."/>
            <person name="Ma J."/>
        </authorList>
    </citation>
    <scope>NUCLEOTIDE SEQUENCE [LARGE SCALE GENOMIC DNA]</scope>
</reference>
<name>A0A142IIK2_9CAUD</name>
<evidence type="ECO:0000313" key="2">
    <source>
        <dbReference type="Proteomes" id="UP000223976"/>
    </source>
</evidence>
<dbReference type="InterPro" id="IPR057701">
    <property type="entry name" value="DUF7941"/>
</dbReference>
<sequence length="281" mass="31413">MPLLATAEKIIIAEVNVENNLDLKVEDVVFGVPAIPTSDEDLAKANGHNAMVRIQALATANAIGATTVYYDRVDFADMFTDPDGIQPLRVPARLDAVYQMHDVVGLINQYYGLSLKPADVLNTEIDRKTWRVDLIATPTSLGWIGQQQVQLLPGDALLPANFEPLTVTPYEYPYFNIKVGQGAVYSYPWRFDNFAEEFQRLGAAITTERLAQILKTVTGDNWTTYRNPIDFNLREAVVVYNGRNKAELPTNPAVDNVLIVELSLYCLNFGGRLYLHYNDPD</sequence>
<dbReference type="Pfam" id="PF25613">
    <property type="entry name" value="DUF7941"/>
    <property type="match status" value="1"/>
</dbReference>